<dbReference type="Proteomes" id="UP000192746">
    <property type="component" value="Unassembled WGS sequence"/>
</dbReference>
<evidence type="ECO:0000259" key="1">
    <source>
        <dbReference type="Pfam" id="PF07728"/>
    </source>
</evidence>
<evidence type="ECO:0000313" key="2">
    <source>
        <dbReference type="EMBL" id="ORL44964.1"/>
    </source>
</evidence>
<dbReference type="AlphaFoldDB" id="A0A1Y1T2Y8"/>
<dbReference type="InterPro" id="IPR052934">
    <property type="entry name" value="Methyl-DNA_Rec/Restrict_Enz"/>
</dbReference>
<dbReference type="SUPFAM" id="SSF52540">
    <property type="entry name" value="P-loop containing nucleoside triphosphate hydrolases"/>
    <property type="match status" value="1"/>
</dbReference>
<dbReference type="GO" id="GO:0005524">
    <property type="term" value="F:ATP binding"/>
    <property type="evidence" value="ECO:0007669"/>
    <property type="project" value="InterPro"/>
</dbReference>
<dbReference type="STRING" id="1185767.IIF7_12655"/>
<keyword evidence="3" id="KW-1185">Reference proteome</keyword>
<dbReference type="EMBL" id="ARYN01000011">
    <property type="protein sequence ID" value="ORL44964.1"/>
    <property type="molecule type" value="Genomic_DNA"/>
</dbReference>
<sequence>MNQEEINNLIQDQWIQKVIASNEFFFQKGQDTLKQWLEMEVDDELRESLINFSTDYTQFLEISELEPNFEKIKNLLFEIISYCDDKARDKHLYNQYGDKRILAKASVRMNNWVDGLIKLKFKNGEIKAASIRNAFDYLLSPQDNSTILSSNHREMIAENLLDKKLDPQLFVKELKDYFKPFNLNVKNQDNYTYLLSCIIYSIKDKWQDEVVGLMASDSTGWQANELNLDAKWEGLILWNSKKPTRGPKVLKFLKNKIEDTGYFPLYYSVNKEAIYCANIIDLAINQKELDTINSKYNTLKNFNSDFNGYTDGKKSARIVFVAEGMEKIAPIPVSDFDFYKCKAPRQDNLSPIKNILEVQKRTIHHTSDNMPKELNQILFGPPGTGKTYNTINKALELCGEDLSGLSRNNIQKLYKKRVKEGRIVFTTFHQSFSYEDFVEGIKPVLDEADNNTISYTIEDGIFKKLCEKAKVLKSEQLDFNWENRSFYKMSLGGKSNPEIHSWCLNENKLALGWGSDNDYSNLKKISSWEQFRTKFKQDYPELEKESTFNKSAIFRFLKMKVGDVVVATIGNKIIDSVGVVTGEYEFDENNEFGFHHIRDIQWIAKDLYVSPEKFFKKNISQQTIYEFYDKDIILDSFKELTTAEENEPKPYVLIIDEINRGNVSQIFGELITLIEADKRMGKDEEINVTLPYSKVSFGVPSNLFILGTMNTADRSVEALDTALRRRFSFIEMPPKPKLINTEGKAENGMVNGIELSAILENINKRIDKLLDKDHMIGHSYFLSVENLNGLKSVFHNKIVPLLQEYFFGDYGKIGLVIGSKFFDIQSDQVDEDFFAPFDDYDSSPLIERKVYHLKNIQEMSDQLFVDAINDLQRKNK</sequence>
<reference evidence="2 3" key="1">
    <citation type="submission" date="2013-04" db="EMBL/GenBank/DDBJ databases">
        <title>Zunongwangia sp. 22II14-10F7 Genome Sequencing.</title>
        <authorList>
            <person name="Lai Q."/>
            <person name="Shao Z."/>
        </authorList>
    </citation>
    <scope>NUCLEOTIDE SEQUENCE [LARGE SCALE GENOMIC DNA]</scope>
    <source>
        <strain evidence="2 3">22II14-10F7</strain>
    </source>
</reference>
<dbReference type="GO" id="GO:0016887">
    <property type="term" value="F:ATP hydrolysis activity"/>
    <property type="evidence" value="ECO:0007669"/>
    <property type="project" value="InterPro"/>
</dbReference>
<dbReference type="InterPro" id="IPR011704">
    <property type="entry name" value="ATPase_dyneun-rel_AAA"/>
</dbReference>
<comment type="caution">
    <text evidence="2">The sequence shown here is derived from an EMBL/GenBank/DDBJ whole genome shotgun (WGS) entry which is preliminary data.</text>
</comment>
<dbReference type="InterPro" id="IPR027417">
    <property type="entry name" value="P-loop_NTPase"/>
</dbReference>
<feature type="domain" description="ATPase dynein-related AAA" evidence="1">
    <location>
        <begin position="640"/>
        <end position="727"/>
    </location>
</feature>
<name>A0A1Y1T2Y8_9FLAO</name>
<gene>
    <name evidence="2" type="ORF">IIF7_12655</name>
</gene>
<dbReference type="Gene3D" id="3.40.50.300">
    <property type="entry name" value="P-loop containing nucleotide triphosphate hydrolases"/>
    <property type="match status" value="2"/>
</dbReference>
<evidence type="ECO:0000313" key="3">
    <source>
        <dbReference type="Proteomes" id="UP000192746"/>
    </source>
</evidence>
<dbReference type="PANTHER" id="PTHR37291:SF1">
    <property type="entry name" value="TYPE IV METHYL-DIRECTED RESTRICTION ENZYME ECOKMCRB SUBUNIT"/>
    <property type="match status" value="1"/>
</dbReference>
<accession>A0A1Y1T2Y8</accession>
<protein>
    <submittedName>
        <fullName evidence="2">ATPase</fullName>
    </submittedName>
</protein>
<proteinExistence type="predicted"/>
<dbReference type="RefSeq" id="WP_084842073.1">
    <property type="nucleotide sequence ID" value="NZ_ARYN01000011.1"/>
</dbReference>
<organism evidence="2 3">
    <name type="scientific">Zunongwangia atlantica 22II14-10F7</name>
    <dbReference type="NCBI Taxonomy" id="1185767"/>
    <lineage>
        <taxon>Bacteria</taxon>
        <taxon>Pseudomonadati</taxon>
        <taxon>Bacteroidota</taxon>
        <taxon>Flavobacteriia</taxon>
        <taxon>Flavobacteriales</taxon>
        <taxon>Flavobacteriaceae</taxon>
        <taxon>Zunongwangia</taxon>
    </lineage>
</organism>
<dbReference type="PANTHER" id="PTHR37291">
    <property type="entry name" value="5-METHYLCYTOSINE-SPECIFIC RESTRICTION ENZYME B"/>
    <property type="match status" value="1"/>
</dbReference>
<dbReference type="Pfam" id="PF07728">
    <property type="entry name" value="AAA_5"/>
    <property type="match status" value="1"/>
</dbReference>